<name>A0A6I2L6X4_9BURK</name>
<keyword evidence="3" id="KW-1185">Reference proteome</keyword>
<feature type="transmembrane region" description="Helical" evidence="1">
    <location>
        <begin position="49"/>
        <end position="69"/>
    </location>
</feature>
<gene>
    <name evidence="2" type="ORF">GJ699_18760</name>
</gene>
<evidence type="ECO:0000313" key="3">
    <source>
        <dbReference type="Proteomes" id="UP000433309"/>
    </source>
</evidence>
<dbReference type="EMBL" id="WKJK01000009">
    <property type="protein sequence ID" value="MRW92039.1"/>
    <property type="molecule type" value="Genomic_DNA"/>
</dbReference>
<dbReference type="InterPro" id="IPR021762">
    <property type="entry name" value="DUF3325"/>
</dbReference>
<protein>
    <submittedName>
        <fullName evidence="2">DUF3325 family protein</fullName>
    </submittedName>
</protein>
<comment type="caution">
    <text evidence="2">The sequence shown here is derived from an EMBL/GenBank/DDBJ whole genome shotgun (WGS) entry which is preliminary data.</text>
</comment>
<organism evidence="2 3">
    <name type="scientific">Duganella guangzhouensis</name>
    <dbReference type="NCBI Taxonomy" id="2666084"/>
    <lineage>
        <taxon>Bacteria</taxon>
        <taxon>Pseudomonadati</taxon>
        <taxon>Pseudomonadota</taxon>
        <taxon>Betaproteobacteria</taxon>
        <taxon>Burkholderiales</taxon>
        <taxon>Oxalobacteraceae</taxon>
        <taxon>Telluria group</taxon>
        <taxon>Duganella</taxon>
    </lineage>
</organism>
<dbReference type="RefSeq" id="WP_154379032.1">
    <property type="nucleotide sequence ID" value="NZ_WKJK01000009.1"/>
</dbReference>
<proteinExistence type="predicted"/>
<evidence type="ECO:0000256" key="1">
    <source>
        <dbReference type="SAM" id="Phobius"/>
    </source>
</evidence>
<dbReference type="Proteomes" id="UP000433309">
    <property type="component" value="Unassembled WGS sequence"/>
</dbReference>
<accession>A0A6I2L6X4</accession>
<reference evidence="2 3" key="1">
    <citation type="submission" date="2019-11" db="EMBL/GenBank/DDBJ databases">
        <title>Novel species isolated from a subtropical stream in China.</title>
        <authorList>
            <person name="Lu H."/>
        </authorList>
    </citation>
    <scope>NUCLEOTIDE SEQUENCE [LARGE SCALE GENOMIC DNA]</scope>
    <source>
        <strain evidence="2 3">FT80W</strain>
    </source>
</reference>
<dbReference type="Pfam" id="PF11804">
    <property type="entry name" value="DUF3325"/>
    <property type="match status" value="1"/>
</dbReference>
<keyword evidence="1" id="KW-1133">Transmembrane helix</keyword>
<sequence length="124" mass="12561">MTALVTLCAAIAAWSGATGGFAALSLAMDRHWEALHGRGNLPSDRQRNLLRWAGTGSLLLSLLVCLFMWGASQGWVAWAGTLTAAAIGLVLVLSYAAAAIVRVGLAAGGVAAVSLALTLAGLMA</sequence>
<keyword evidence="1" id="KW-0812">Transmembrane</keyword>
<evidence type="ECO:0000313" key="2">
    <source>
        <dbReference type="EMBL" id="MRW92039.1"/>
    </source>
</evidence>
<dbReference type="AlphaFoldDB" id="A0A6I2L6X4"/>
<feature type="transmembrane region" description="Helical" evidence="1">
    <location>
        <begin position="76"/>
        <end position="97"/>
    </location>
</feature>
<keyword evidence="1" id="KW-0472">Membrane</keyword>
<feature type="transmembrane region" description="Helical" evidence="1">
    <location>
        <begin position="103"/>
        <end position="123"/>
    </location>
</feature>